<name>A0A8I0U4S1_MORMO</name>
<comment type="caution">
    <text evidence="1">The sequence shown here is derived from an EMBL/GenBank/DDBJ whole genome shotgun (WGS) entry which is preliminary data.</text>
</comment>
<evidence type="ECO:0000313" key="2">
    <source>
        <dbReference type="Proteomes" id="UP000650477"/>
    </source>
</evidence>
<organism evidence="1 2">
    <name type="scientific">Morganella morganii</name>
    <name type="common">Proteus morganii</name>
    <dbReference type="NCBI Taxonomy" id="582"/>
    <lineage>
        <taxon>Bacteria</taxon>
        <taxon>Pseudomonadati</taxon>
        <taxon>Pseudomonadota</taxon>
        <taxon>Gammaproteobacteria</taxon>
        <taxon>Enterobacterales</taxon>
        <taxon>Morganellaceae</taxon>
        <taxon>Morganella</taxon>
    </lineage>
</organism>
<reference evidence="1" key="1">
    <citation type="submission" date="2017-12" db="EMBL/GenBank/DDBJ databases">
        <title>Genome sequencing and analysis.</title>
        <authorList>
            <person name="Huang Y.-T."/>
        </authorList>
    </citation>
    <scope>NUCLEOTIDE SEQUENCE</scope>
    <source>
        <strain evidence="1">VGH116</strain>
    </source>
</reference>
<gene>
    <name evidence="1" type="ORF">CYG68_02145</name>
</gene>
<evidence type="ECO:0000313" key="1">
    <source>
        <dbReference type="EMBL" id="MBE8611229.1"/>
    </source>
</evidence>
<dbReference type="Proteomes" id="UP000650477">
    <property type="component" value="Unassembled WGS sequence"/>
</dbReference>
<accession>A0A8I0U4S1</accession>
<protein>
    <recommendedName>
        <fullName evidence="3">Phage protein</fullName>
    </recommendedName>
</protein>
<dbReference type="RefSeq" id="WP_193829390.1">
    <property type="nucleotide sequence ID" value="NZ_CBDAAV010000017.1"/>
</dbReference>
<dbReference type="Pfam" id="PF10934">
    <property type="entry name" value="Sheath_initiator"/>
    <property type="match status" value="1"/>
</dbReference>
<sequence length="114" mass="12781">MMTFDVSENNDLFTGGNGNLAIARDEQAVKNSCAQYIKALRGEMLHKQDKGIPYWKTTFGRQADLPVFETAFRERIGEIPQVTEVISFTATLKDNNLSYTAVLQTEYGSIRLNG</sequence>
<dbReference type="EMBL" id="PKLF01000002">
    <property type="protein sequence ID" value="MBE8611229.1"/>
    <property type="molecule type" value="Genomic_DNA"/>
</dbReference>
<dbReference type="AlphaFoldDB" id="A0A8I0U4S1"/>
<proteinExistence type="predicted"/>
<evidence type="ECO:0008006" key="3">
    <source>
        <dbReference type="Google" id="ProtNLM"/>
    </source>
</evidence>
<dbReference type="InterPro" id="IPR020288">
    <property type="entry name" value="Sheath_initiator"/>
</dbReference>